<dbReference type="EMBL" id="GBXM01079086">
    <property type="protein sequence ID" value="JAH29491.1"/>
    <property type="molecule type" value="Transcribed_RNA"/>
</dbReference>
<proteinExistence type="predicted"/>
<accession>A0A0E9RK12</accession>
<protein>
    <submittedName>
        <fullName evidence="2">Uncharacterized protein</fullName>
    </submittedName>
</protein>
<dbReference type="AlphaFoldDB" id="A0A0E9RK12"/>
<reference evidence="2" key="1">
    <citation type="submission" date="2014-11" db="EMBL/GenBank/DDBJ databases">
        <authorList>
            <person name="Amaro Gonzalez C."/>
        </authorList>
    </citation>
    <scope>NUCLEOTIDE SEQUENCE</scope>
</reference>
<sequence length="45" mass="5039">MLAHPQLPIHSDPAPPLEMMPMPPSKTTLCFKSLDLQGFHVDHTM</sequence>
<reference evidence="2" key="2">
    <citation type="journal article" date="2015" name="Fish Shellfish Immunol.">
        <title>Early steps in the European eel (Anguilla anguilla)-Vibrio vulnificus interaction in the gills: Role of the RtxA13 toxin.</title>
        <authorList>
            <person name="Callol A."/>
            <person name="Pajuelo D."/>
            <person name="Ebbesson L."/>
            <person name="Teles M."/>
            <person name="MacKenzie S."/>
            <person name="Amaro C."/>
        </authorList>
    </citation>
    <scope>NUCLEOTIDE SEQUENCE</scope>
</reference>
<organism evidence="2">
    <name type="scientific">Anguilla anguilla</name>
    <name type="common">European freshwater eel</name>
    <name type="synonym">Muraena anguilla</name>
    <dbReference type="NCBI Taxonomy" id="7936"/>
    <lineage>
        <taxon>Eukaryota</taxon>
        <taxon>Metazoa</taxon>
        <taxon>Chordata</taxon>
        <taxon>Craniata</taxon>
        <taxon>Vertebrata</taxon>
        <taxon>Euteleostomi</taxon>
        <taxon>Actinopterygii</taxon>
        <taxon>Neopterygii</taxon>
        <taxon>Teleostei</taxon>
        <taxon>Anguilliformes</taxon>
        <taxon>Anguillidae</taxon>
        <taxon>Anguilla</taxon>
    </lineage>
</organism>
<evidence type="ECO:0000256" key="1">
    <source>
        <dbReference type="SAM" id="MobiDB-lite"/>
    </source>
</evidence>
<feature type="region of interest" description="Disordered" evidence="1">
    <location>
        <begin position="1"/>
        <end position="21"/>
    </location>
</feature>
<name>A0A0E9RK12_ANGAN</name>
<evidence type="ECO:0000313" key="2">
    <source>
        <dbReference type="EMBL" id="JAH29491.1"/>
    </source>
</evidence>